<reference evidence="2 3" key="1">
    <citation type="submission" date="2019-01" db="EMBL/GenBank/DDBJ databases">
        <title>Draft genome sequences of Candidatus Mycoplasma haemohominis SWG34-3 identified from a patient with pyrexia, anemia and liver dysfunction.</title>
        <authorList>
            <person name="Sekizuka T."/>
            <person name="Hattori N."/>
            <person name="Katano H."/>
            <person name="Takuma T."/>
            <person name="Ito T."/>
            <person name="Arai N."/>
            <person name="Yanai R."/>
            <person name="Ishii S."/>
            <person name="Miura Y."/>
            <person name="Tokunaga T."/>
            <person name="Watanabe H."/>
            <person name="Nomura N."/>
            <person name="Eguchi J."/>
            <person name="Arai T."/>
            <person name="Hasegawa H."/>
            <person name="Nakamaki T."/>
            <person name="Wakita T."/>
            <person name="Niki Y."/>
            <person name="Kuroda M."/>
        </authorList>
    </citation>
    <scope>NUCLEOTIDE SEQUENCE [LARGE SCALE GENOMIC DNA]</scope>
    <source>
        <strain evidence="2">SWG34-3</strain>
    </source>
</reference>
<feature type="region of interest" description="Disordered" evidence="1">
    <location>
        <begin position="1"/>
        <end position="70"/>
    </location>
</feature>
<feature type="compositionally biased region" description="Basic and acidic residues" evidence="1">
    <location>
        <begin position="32"/>
        <end position="68"/>
    </location>
</feature>
<evidence type="ECO:0000256" key="1">
    <source>
        <dbReference type="SAM" id="MobiDB-lite"/>
    </source>
</evidence>
<evidence type="ECO:0000313" key="2">
    <source>
        <dbReference type="EMBL" id="GCE63925.1"/>
    </source>
</evidence>
<gene>
    <name evidence="2" type="ORF">MHSWG343_09320</name>
</gene>
<protein>
    <submittedName>
        <fullName evidence="2">Uncharacterized protein</fullName>
    </submittedName>
</protein>
<proteinExistence type="predicted"/>
<feature type="compositionally biased region" description="Polar residues" evidence="1">
    <location>
        <begin position="1"/>
        <end position="20"/>
    </location>
</feature>
<name>A0A478FUX4_9MOLU</name>
<organism evidence="2 3">
    <name type="scientific">Candidatus Mycoplasma haematohominis</name>
    <dbReference type="NCBI Taxonomy" id="1494318"/>
    <lineage>
        <taxon>Bacteria</taxon>
        <taxon>Bacillati</taxon>
        <taxon>Mycoplasmatota</taxon>
        <taxon>Mollicutes</taxon>
        <taxon>Mycoplasmataceae</taxon>
        <taxon>Mycoplasma</taxon>
    </lineage>
</organism>
<evidence type="ECO:0000313" key="3">
    <source>
        <dbReference type="Proteomes" id="UP000324831"/>
    </source>
</evidence>
<dbReference type="AlphaFoldDB" id="A0A478FUX4"/>
<dbReference type="Proteomes" id="UP000324831">
    <property type="component" value="Unassembled WGS sequence"/>
</dbReference>
<accession>A0A478FUX4</accession>
<dbReference type="EMBL" id="BIMN01000006">
    <property type="protein sequence ID" value="GCE63925.1"/>
    <property type="molecule type" value="Genomic_DNA"/>
</dbReference>
<comment type="caution">
    <text evidence="2">The sequence shown here is derived from an EMBL/GenBank/DDBJ whole genome shotgun (WGS) entry which is preliminary data.</text>
</comment>
<sequence length="242" mass="27553">MSTFNPPSNGRGQITVSYQPSKVPEVVSVNKDLVKKKQEGKEREAENKKQGKEDINARRCPPKGKDLISVRTTEGGDSGLFELNWLDGGWLPKFSLENELSDESDKNFLLSGQNSKGSSLKGEKGHSRSLFPINPEEHLRNLFEEKRNKERKARLRKREGDWISALLLGCGGFYIFPEGEKWMFIQCNEGETNEKIRELVEKTRLELNESDEGSAVTEALLKHVFLWNSEDKEEILKKALET</sequence>